<evidence type="ECO:0000313" key="2">
    <source>
        <dbReference type="EMBL" id="TWT47119.1"/>
    </source>
</evidence>
<feature type="signal peptide" evidence="1">
    <location>
        <begin position="1"/>
        <end position="24"/>
    </location>
</feature>
<protein>
    <submittedName>
        <fullName evidence="2">Uncharacterized protein</fullName>
    </submittedName>
</protein>
<reference evidence="2 3" key="1">
    <citation type="submission" date="2019-02" db="EMBL/GenBank/DDBJ databases">
        <title>Deep-cultivation of Planctomycetes and their phenomic and genomic characterization uncovers novel biology.</title>
        <authorList>
            <person name="Wiegand S."/>
            <person name="Jogler M."/>
            <person name="Boedeker C."/>
            <person name="Pinto D."/>
            <person name="Vollmers J."/>
            <person name="Rivas-Marin E."/>
            <person name="Kohn T."/>
            <person name="Peeters S.H."/>
            <person name="Heuer A."/>
            <person name="Rast P."/>
            <person name="Oberbeckmann S."/>
            <person name="Bunk B."/>
            <person name="Jeske O."/>
            <person name="Meyerdierks A."/>
            <person name="Storesund J.E."/>
            <person name="Kallscheuer N."/>
            <person name="Luecker S."/>
            <person name="Lage O.M."/>
            <person name="Pohl T."/>
            <person name="Merkel B.J."/>
            <person name="Hornburger P."/>
            <person name="Mueller R.-W."/>
            <person name="Bruemmer F."/>
            <person name="Labrenz M."/>
            <person name="Spormann A.M."/>
            <person name="Op Den Camp H."/>
            <person name="Overmann J."/>
            <person name="Amann R."/>
            <person name="Jetten M.S.M."/>
            <person name="Mascher T."/>
            <person name="Medema M.H."/>
            <person name="Devos D.P."/>
            <person name="Kaster A.-K."/>
            <person name="Ovreas L."/>
            <person name="Rohde M."/>
            <person name="Galperin M.Y."/>
            <person name="Jogler C."/>
        </authorList>
    </citation>
    <scope>NUCLEOTIDE SEQUENCE [LARGE SCALE GENOMIC DNA]</scope>
    <source>
        <strain evidence="2 3">Pla22</strain>
    </source>
</reference>
<comment type="caution">
    <text evidence="2">The sequence shown here is derived from an EMBL/GenBank/DDBJ whole genome shotgun (WGS) entry which is preliminary data.</text>
</comment>
<keyword evidence="1" id="KW-0732">Signal</keyword>
<sequence length="125" mass="13968" precursor="true">MVIMKLKRLSLLGFSFVLSCCWIASGESPQTGNLLLQVKRDQIADALGGSHPSVLDADARIRLENVSGERPLYRTNPNLSDPKYQLKSVAKAFNEISRENVRLKQRIQELETQLRACQGPEADSK</sequence>
<gene>
    <name evidence="2" type="ORF">Pla22_52490</name>
</gene>
<evidence type="ECO:0000256" key="1">
    <source>
        <dbReference type="SAM" id="SignalP"/>
    </source>
</evidence>
<feature type="chain" id="PRO_5023011441" evidence="1">
    <location>
        <begin position="25"/>
        <end position="125"/>
    </location>
</feature>
<name>A0A5C5WAM6_9BACT</name>
<organism evidence="2 3">
    <name type="scientific">Rubripirellula amarantea</name>
    <dbReference type="NCBI Taxonomy" id="2527999"/>
    <lineage>
        <taxon>Bacteria</taxon>
        <taxon>Pseudomonadati</taxon>
        <taxon>Planctomycetota</taxon>
        <taxon>Planctomycetia</taxon>
        <taxon>Pirellulales</taxon>
        <taxon>Pirellulaceae</taxon>
        <taxon>Rubripirellula</taxon>
    </lineage>
</organism>
<keyword evidence="3" id="KW-1185">Reference proteome</keyword>
<dbReference type="RefSeq" id="WP_146517653.1">
    <property type="nucleotide sequence ID" value="NZ_SJPI01000007.1"/>
</dbReference>
<dbReference type="EMBL" id="SJPI01000007">
    <property type="protein sequence ID" value="TWT47119.1"/>
    <property type="molecule type" value="Genomic_DNA"/>
</dbReference>
<dbReference type="AlphaFoldDB" id="A0A5C5WAM6"/>
<proteinExistence type="predicted"/>
<evidence type="ECO:0000313" key="3">
    <source>
        <dbReference type="Proteomes" id="UP000316598"/>
    </source>
</evidence>
<dbReference type="PROSITE" id="PS51257">
    <property type="entry name" value="PROKAR_LIPOPROTEIN"/>
    <property type="match status" value="1"/>
</dbReference>
<dbReference type="Proteomes" id="UP000316598">
    <property type="component" value="Unassembled WGS sequence"/>
</dbReference>
<accession>A0A5C5WAM6</accession>